<protein>
    <submittedName>
        <fullName evidence="2">Uncharacterized protein</fullName>
    </submittedName>
</protein>
<evidence type="ECO:0000256" key="1">
    <source>
        <dbReference type="SAM" id="MobiDB-lite"/>
    </source>
</evidence>
<evidence type="ECO:0000313" key="3">
    <source>
        <dbReference type="Proteomes" id="UP001148786"/>
    </source>
</evidence>
<feature type="region of interest" description="Disordered" evidence="1">
    <location>
        <begin position="797"/>
        <end position="839"/>
    </location>
</feature>
<keyword evidence="3" id="KW-1185">Reference proteome</keyword>
<reference evidence="2" key="1">
    <citation type="submission" date="2022-07" db="EMBL/GenBank/DDBJ databases">
        <title>Genome Sequence of Agrocybe chaxingu.</title>
        <authorList>
            <person name="Buettner E."/>
        </authorList>
    </citation>
    <scope>NUCLEOTIDE SEQUENCE</scope>
    <source>
        <strain evidence="2">MP-N11</strain>
    </source>
</reference>
<dbReference type="EMBL" id="JANKHO010001872">
    <property type="protein sequence ID" value="KAJ3497308.1"/>
    <property type="molecule type" value="Genomic_DNA"/>
</dbReference>
<name>A0A9W8JYA8_9AGAR</name>
<accession>A0A9W8JYA8</accession>
<feature type="compositionally biased region" description="Basic and acidic residues" evidence="1">
    <location>
        <begin position="294"/>
        <end position="305"/>
    </location>
</feature>
<sequence length="1172" mass="129303">MTERNPIFTLPTQASCTDVAPTVGQKRQLSHISDPLNHDIEVPAKRHCSAEPRSPNQQLELFPECNEPTEDFWVKTSSSEDDGGAMQSSLPEEVVPDVVPPDLGLKLTSAAQHPNSGKSLYFRVFRPIARYQPYTRIARNNLSGASKPIHHRLKALRDSTRDIVSNSISLLPLPDTRDPSTNPVISIAQDYDSSLPQPDYSADSLLSSKGATGGYPPSLLLGQHESGFPPTDISLVAEGFMPNVLVDDEELRSLDPSAKSVPPLPADAAEIQTAYTHTHVQPDDPISYLAPQSDGKDHSSVDPGDRGSPTSNERDMDNIDKAPIRQSGAHVLWANRATASTHQLPTGFADADAVASAVLGTVDAPPFVKVHPYHSDRSHALEPLDGPEFLATWSELPPSLSTDSVDPAMEEFVEAAPSVKALSHQPEGFLALESKDDGALPATTPSTPPFRGVNPFHKDTFDAADAAEVHSHDFHGTLMREPLDDQAVRRMSTGLPSCISTDSADAGLEYVLENASPVNVLSSHPDGSLSLEPFEDEILLAASPELEAAMDDVVEDVSSVKELLFLADGSLVLEPLDDQTLLPIRPNVWMPPYGTPALTVIGKQGDGSLLVTLLEDPLFFPINMMLNTLPSLTFSRVKENDVREDMSSLSTSRTGEDTDDLDYSTVPPLRLHPPSTRRAPQIEHGRKSLQSDSGDAPGHDSQPPPPRAKTLQKNGLRDVRSPAAGGLRQDHATPTISISPTYEALLREHASSAESFGDVLIDAVYRDLASSPEGATLTRHDVAMLLHALMTSFKNKETVKDHHDADDEPPSAENQQNSRIKQKRKKKSNYKHVEKSEERTQLCTDVRQHLFKMMKRNARAPEPIPINSVGLSTVARFLKTGKKKDGPNRRLLEIAVDFGGLTEGERADVLIWNKQAARVFLKDFKKQNFESAQDVEDSVIIDRFMRHISTTLSKQFLRSIGEETKSGTEKASLGRRRGRKDRRLHTCKAFPNHSVMQHFGEVIDDAPYTFCSGDETDPESPPRAKRLFIKKRHWIADWLYDWARTLDHLGNWLRFPDGVQANAGNFPFPRVFWSLESGTDSEDLWDSSEPIKGLPINVYRDSFWQGLSEDMKLTYKAKPPMPQTFPADLQEFANAARDVVNSKTPPKRTKIQTPQIAKHTYLRPNNALYKGL</sequence>
<feature type="region of interest" description="Disordered" evidence="1">
    <location>
        <begin position="640"/>
        <end position="715"/>
    </location>
</feature>
<dbReference type="AlphaFoldDB" id="A0A9W8JYA8"/>
<gene>
    <name evidence="2" type="ORF">NLJ89_g10363</name>
</gene>
<dbReference type="Proteomes" id="UP001148786">
    <property type="component" value="Unassembled WGS sequence"/>
</dbReference>
<organism evidence="2 3">
    <name type="scientific">Agrocybe chaxingu</name>
    <dbReference type="NCBI Taxonomy" id="84603"/>
    <lineage>
        <taxon>Eukaryota</taxon>
        <taxon>Fungi</taxon>
        <taxon>Dikarya</taxon>
        <taxon>Basidiomycota</taxon>
        <taxon>Agaricomycotina</taxon>
        <taxon>Agaricomycetes</taxon>
        <taxon>Agaricomycetidae</taxon>
        <taxon>Agaricales</taxon>
        <taxon>Agaricineae</taxon>
        <taxon>Strophariaceae</taxon>
        <taxon>Agrocybe</taxon>
    </lineage>
</organism>
<proteinExistence type="predicted"/>
<feature type="compositionally biased region" description="Basic residues" evidence="1">
    <location>
        <begin position="820"/>
        <end position="830"/>
    </location>
</feature>
<comment type="caution">
    <text evidence="2">The sequence shown here is derived from an EMBL/GenBank/DDBJ whole genome shotgun (WGS) entry which is preliminary data.</text>
</comment>
<evidence type="ECO:0000313" key="2">
    <source>
        <dbReference type="EMBL" id="KAJ3497308.1"/>
    </source>
</evidence>
<feature type="region of interest" description="Disordered" evidence="1">
    <location>
        <begin position="279"/>
        <end position="319"/>
    </location>
</feature>